<keyword evidence="1" id="KW-0175">Coiled coil</keyword>
<feature type="region of interest" description="Disordered" evidence="2">
    <location>
        <begin position="389"/>
        <end position="410"/>
    </location>
</feature>
<feature type="coiled-coil region" evidence="1">
    <location>
        <begin position="525"/>
        <end position="559"/>
    </location>
</feature>
<evidence type="ECO:0000256" key="1">
    <source>
        <dbReference type="SAM" id="Coils"/>
    </source>
</evidence>
<dbReference type="InParanoid" id="G0MX37"/>
<accession>G0MX37</accession>
<proteinExistence type="predicted"/>
<feature type="region of interest" description="Disordered" evidence="2">
    <location>
        <begin position="582"/>
        <end position="632"/>
    </location>
</feature>
<feature type="region of interest" description="Disordered" evidence="2">
    <location>
        <begin position="213"/>
        <end position="249"/>
    </location>
</feature>
<reference evidence="4" key="1">
    <citation type="submission" date="2011-07" db="EMBL/GenBank/DDBJ databases">
        <authorList>
            <consortium name="Caenorhabditis brenneri Sequencing and Analysis Consortium"/>
            <person name="Wilson R.K."/>
        </authorList>
    </citation>
    <scope>NUCLEOTIDE SEQUENCE [LARGE SCALE GENOMIC DNA]</scope>
    <source>
        <strain evidence="4">PB2801</strain>
    </source>
</reference>
<dbReference type="EMBL" id="GL379818">
    <property type="protein sequence ID" value="EGT46760.1"/>
    <property type="molecule type" value="Genomic_DNA"/>
</dbReference>
<sequence length="825" mass="95369">MPKNIKNKKAKSPVQDVEKPENVLVPIEPYDVLVPIERYIHVVECIKQFRNTLMDAFISFNLSSKVWSASLECQFMALPFLRDIYHCHTSLRFLIQNPQEPFGAEVSANMTFRQLIKCLVWIVNRTVQQTLLGEFIESSDEDYRIFLISRNILDVLGLVIRAPITEDGKTKDDSGEKAVMKVPEFPSEQFFRTIMKYLPQYLQESFLRDMASKQKKKKGKKGASQNGQPSTSSSLSPREQMLQEMERRSRNRARIINAAQTIQWERPEEFEHFKEYLENLEEVLYFKIPVFESPEYELKIVKYVTQALLDMVKEDDGAKEELSKMKEQLEKLKEELDEKNEMISERTSRISELTSISVQNTATLKRKEDEIARRDRKIEELNEQIRRKEAAKEEANFQKNKSKRETAEKDQKIKDLEKQIKDLLRLEDQKVKKIEASTEERFQATIDSQSEELQRKIDEAESWKLRFEKERKDHMEEIAAVNSEKQRQLDAFTTKIEAVNAHKQSLVENFTTEIAAVNDEKHRLVEGYRHNMETMRMENRRLSEAYQQLNVEFKNEKKKNYEKNQTIEQLTSEVTNLRYITSSGQSNTSSSSSSPPFVGQAAATSQNRQHAGRAQQTDVNPRWRSYQHSQGALSEQIESDPAQHLIKHWNTQKNSGGTVDQCMVDEVQMFYGMNSSWQAAQNGGESSIGQNFQEELDQIERFNRKLEVELENARNGHGTSFGSNYARQTVGRTQLLHGNGGQSQWQLEHNGQGTSSNHAVGSQVRGQVANSTNQLVPEYPPPVPFDVCLPPNHDKRHLLTLFEPTGDNCVGFSLLNKDNETNKFF</sequence>
<feature type="compositionally biased region" description="Low complexity" evidence="2">
    <location>
        <begin position="582"/>
        <end position="594"/>
    </location>
</feature>
<protein>
    <submittedName>
        <fullName evidence="3">Uncharacterized protein</fullName>
    </submittedName>
</protein>
<feature type="region of interest" description="Disordered" evidence="2">
    <location>
        <begin position="737"/>
        <end position="768"/>
    </location>
</feature>
<dbReference type="HOGENOM" id="CLU_343311_0_0_1"/>
<dbReference type="Proteomes" id="UP000008068">
    <property type="component" value="Unassembled WGS sequence"/>
</dbReference>
<evidence type="ECO:0000256" key="2">
    <source>
        <dbReference type="SAM" id="MobiDB-lite"/>
    </source>
</evidence>
<evidence type="ECO:0000313" key="4">
    <source>
        <dbReference type="Proteomes" id="UP000008068"/>
    </source>
</evidence>
<gene>
    <name evidence="3" type="ORF">CAEBREN_07161</name>
</gene>
<feature type="compositionally biased region" description="Polar residues" evidence="2">
    <location>
        <begin position="602"/>
        <end position="619"/>
    </location>
</feature>
<organism evidence="4">
    <name type="scientific">Caenorhabditis brenneri</name>
    <name type="common">Nematode worm</name>
    <dbReference type="NCBI Taxonomy" id="135651"/>
    <lineage>
        <taxon>Eukaryota</taxon>
        <taxon>Metazoa</taxon>
        <taxon>Ecdysozoa</taxon>
        <taxon>Nematoda</taxon>
        <taxon>Chromadorea</taxon>
        <taxon>Rhabditida</taxon>
        <taxon>Rhabditina</taxon>
        <taxon>Rhabditomorpha</taxon>
        <taxon>Rhabditoidea</taxon>
        <taxon>Rhabditidae</taxon>
        <taxon>Peloderinae</taxon>
        <taxon>Caenorhabditis</taxon>
    </lineage>
</organism>
<feature type="coiled-coil region" evidence="1">
    <location>
        <begin position="689"/>
        <end position="716"/>
    </location>
</feature>
<feature type="compositionally biased region" description="Polar residues" evidence="2">
    <location>
        <begin position="226"/>
        <end position="237"/>
    </location>
</feature>
<keyword evidence="4" id="KW-1185">Reference proteome</keyword>
<dbReference type="AlphaFoldDB" id="G0MX37"/>
<feature type="compositionally biased region" description="Polar residues" evidence="2">
    <location>
        <begin position="742"/>
        <end position="768"/>
    </location>
</feature>
<evidence type="ECO:0000313" key="3">
    <source>
        <dbReference type="EMBL" id="EGT46760.1"/>
    </source>
</evidence>
<name>G0MX37_CAEBE</name>